<evidence type="ECO:0000313" key="5">
    <source>
        <dbReference type="Proteomes" id="UP001140091"/>
    </source>
</evidence>
<dbReference type="Gene3D" id="3.40.50.720">
    <property type="entry name" value="NAD(P)-binding Rossmann-like Domain"/>
    <property type="match status" value="1"/>
</dbReference>
<keyword evidence="2" id="KW-0812">Transmembrane</keyword>
<evidence type="ECO:0000259" key="3">
    <source>
        <dbReference type="Pfam" id="PF03435"/>
    </source>
</evidence>
<accession>A0A9W8MGW4</accession>
<keyword evidence="5" id="KW-1185">Reference proteome</keyword>
<dbReference type="EMBL" id="JANBPK010000807">
    <property type="protein sequence ID" value="KAJ2931520.1"/>
    <property type="molecule type" value="Genomic_DNA"/>
</dbReference>
<dbReference type="InterPro" id="IPR005097">
    <property type="entry name" value="Sacchrp_dh_NADP-bd"/>
</dbReference>
<dbReference type="PANTHER" id="PTHR12286:SF5">
    <property type="entry name" value="SACCHAROPINE DEHYDROGENASE-LIKE OXIDOREDUCTASE"/>
    <property type="match status" value="1"/>
</dbReference>
<evidence type="ECO:0000256" key="2">
    <source>
        <dbReference type="SAM" id="Phobius"/>
    </source>
</evidence>
<dbReference type="SUPFAM" id="SSF51735">
    <property type="entry name" value="NAD(P)-binding Rossmann-fold domains"/>
    <property type="match status" value="1"/>
</dbReference>
<dbReference type="GO" id="GO:0005739">
    <property type="term" value="C:mitochondrion"/>
    <property type="evidence" value="ECO:0007669"/>
    <property type="project" value="TreeGrafter"/>
</dbReference>
<protein>
    <recommendedName>
        <fullName evidence="3">Saccharopine dehydrogenase NADP binding domain-containing protein</fullName>
    </recommendedName>
</protein>
<dbReference type="GO" id="GO:0009247">
    <property type="term" value="P:glycolipid biosynthetic process"/>
    <property type="evidence" value="ECO:0007669"/>
    <property type="project" value="TreeGrafter"/>
</dbReference>
<organism evidence="4 5">
    <name type="scientific">Candolleomyces eurysporus</name>
    <dbReference type="NCBI Taxonomy" id="2828524"/>
    <lineage>
        <taxon>Eukaryota</taxon>
        <taxon>Fungi</taxon>
        <taxon>Dikarya</taxon>
        <taxon>Basidiomycota</taxon>
        <taxon>Agaricomycotina</taxon>
        <taxon>Agaricomycetes</taxon>
        <taxon>Agaricomycetidae</taxon>
        <taxon>Agaricales</taxon>
        <taxon>Agaricineae</taxon>
        <taxon>Psathyrellaceae</taxon>
        <taxon>Candolleomyces</taxon>
    </lineage>
</organism>
<feature type="domain" description="Saccharopine dehydrogenase NADP binding" evidence="3">
    <location>
        <begin position="17"/>
        <end position="146"/>
    </location>
</feature>
<evidence type="ECO:0000256" key="1">
    <source>
        <dbReference type="ARBA" id="ARBA00038048"/>
    </source>
</evidence>
<evidence type="ECO:0000313" key="4">
    <source>
        <dbReference type="EMBL" id="KAJ2931520.1"/>
    </source>
</evidence>
<dbReference type="Proteomes" id="UP001140091">
    <property type="component" value="Unassembled WGS sequence"/>
</dbReference>
<dbReference type="GO" id="GO:0005811">
    <property type="term" value="C:lipid droplet"/>
    <property type="evidence" value="ECO:0007669"/>
    <property type="project" value="TreeGrafter"/>
</dbReference>
<dbReference type="InterPro" id="IPR051276">
    <property type="entry name" value="Saccharopine_DH-like_oxidrdct"/>
</dbReference>
<name>A0A9W8MGW4_9AGAR</name>
<dbReference type="Pfam" id="PF03435">
    <property type="entry name" value="Sacchrp_dh_NADP"/>
    <property type="match status" value="1"/>
</dbReference>
<dbReference type="InterPro" id="IPR036291">
    <property type="entry name" value="NAD(P)-bd_dom_sf"/>
</dbReference>
<keyword evidence="2" id="KW-0472">Membrane</keyword>
<feature type="transmembrane region" description="Helical" evidence="2">
    <location>
        <begin position="314"/>
        <end position="333"/>
    </location>
</feature>
<comment type="caution">
    <text evidence="4">The sequence shown here is derived from an EMBL/GenBank/DDBJ whole genome shotgun (WGS) entry which is preliminary data.</text>
</comment>
<dbReference type="AlphaFoldDB" id="A0A9W8MGW4"/>
<comment type="similarity">
    <text evidence="1">Belongs to the saccharopine dehydrogenase family.</text>
</comment>
<keyword evidence="2" id="KW-1133">Transmembrane helix</keyword>
<sequence>MASSTGSAGQNRTKNDILVLGATGFMGRIITRYLCEHSQKQAFTLALGARSPDKLDQMVKELGVKDKVDELVKVDVGSPESVEKAVKGARVVINVVGPYWTWGTPVVAACAKHGVHYVDLTGETPWIRRIVLEYHHAAIQSGAIIVPSCGYDSIPSDMVPWLANKTLKAYVAANRPGTPFVGLGTSLSAQKHKGGISGGTLASLITSLEDYPKDIMREGSKPYCISPVVGRKQPGPRFIYELVIPRAKSLVGGFWVMRNTNVWLVQRTFGLLEAKALEVQASGTATEEEKAEANKARYGPDFVYDEFMQTKSKLSGFLMSVCLAATFALLTFVRPTTNITKSAGGSQPPITVQTVVSGKGDPGYLLTGVMISESALSLLLPLSYNGPRQPGSETRRTTSLAKEGGILTPMTAFGEDLVARLCDTKLFTCSSFVVEDNTGRKDKDA</sequence>
<gene>
    <name evidence="4" type="ORF">H1R20_g5585</name>
</gene>
<dbReference type="OrthoDB" id="10268090at2759"/>
<dbReference type="PANTHER" id="PTHR12286">
    <property type="entry name" value="SACCHAROPINE DEHYDROGENASE-LIKE OXIDOREDUCTASE"/>
    <property type="match status" value="1"/>
</dbReference>
<proteinExistence type="inferred from homology"/>
<reference evidence="4" key="1">
    <citation type="submission" date="2022-06" db="EMBL/GenBank/DDBJ databases">
        <title>Genome Sequence of Candolleomyces eurysporus.</title>
        <authorList>
            <person name="Buettner E."/>
        </authorList>
    </citation>
    <scope>NUCLEOTIDE SEQUENCE</scope>
    <source>
        <strain evidence="4">VTCC 930004</strain>
    </source>
</reference>
<feature type="non-terminal residue" evidence="4">
    <location>
        <position position="445"/>
    </location>
</feature>
<dbReference type="GO" id="GO:0005886">
    <property type="term" value="C:plasma membrane"/>
    <property type="evidence" value="ECO:0007669"/>
    <property type="project" value="TreeGrafter"/>
</dbReference>